<dbReference type="InterPro" id="IPR013149">
    <property type="entry name" value="ADH-like_C"/>
</dbReference>
<dbReference type="SUPFAM" id="SSF50129">
    <property type="entry name" value="GroES-like"/>
    <property type="match status" value="1"/>
</dbReference>
<dbReference type="Pfam" id="PF03959">
    <property type="entry name" value="FSH1"/>
    <property type="match status" value="1"/>
</dbReference>
<dbReference type="InterPro" id="IPR005645">
    <property type="entry name" value="FSH-like_dom"/>
</dbReference>
<evidence type="ECO:0000256" key="2">
    <source>
        <dbReference type="ARBA" id="ARBA00023002"/>
    </source>
</evidence>
<dbReference type="EMBL" id="MDYP01000039">
    <property type="protein sequence ID" value="OQE02706.1"/>
    <property type="molecule type" value="Genomic_DNA"/>
</dbReference>
<dbReference type="InterPro" id="IPR011032">
    <property type="entry name" value="GroES-like_sf"/>
</dbReference>
<name>A0A1V6RM39_9EURO</name>
<dbReference type="AlphaFoldDB" id="A0A1V6RM39"/>
<dbReference type="InterPro" id="IPR036291">
    <property type="entry name" value="NAD(P)-bd_dom_sf"/>
</dbReference>
<evidence type="ECO:0000313" key="5">
    <source>
        <dbReference type="Proteomes" id="UP000191518"/>
    </source>
</evidence>
<proteinExistence type="inferred from homology"/>
<dbReference type="CDD" id="cd08249">
    <property type="entry name" value="enoyl_reductase_like"/>
    <property type="match status" value="1"/>
</dbReference>
<dbReference type="GO" id="GO:0016651">
    <property type="term" value="F:oxidoreductase activity, acting on NAD(P)H"/>
    <property type="evidence" value="ECO:0007669"/>
    <property type="project" value="InterPro"/>
</dbReference>
<protein>
    <recommendedName>
        <fullName evidence="3">Enoyl reductase (ER) domain-containing protein</fullName>
    </recommendedName>
</protein>
<accession>A0A1V6RM39</accession>
<keyword evidence="2" id="KW-0560">Oxidoreductase</keyword>
<dbReference type="Gene3D" id="3.40.50.720">
    <property type="entry name" value="NAD(P)-binding Rossmann-like Domain"/>
    <property type="match status" value="1"/>
</dbReference>
<dbReference type="InterPro" id="IPR020843">
    <property type="entry name" value="ER"/>
</dbReference>
<evidence type="ECO:0000259" key="3">
    <source>
        <dbReference type="SMART" id="SM00829"/>
    </source>
</evidence>
<comment type="caution">
    <text evidence="4">The sequence shown here is derived from an EMBL/GenBank/DDBJ whole genome shotgun (WGS) entry which is preliminary data.</text>
</comment>
<evidence type="ECO:0000313" key="4">
    <source>
        <dbReference type="EMBL" id="OQE02706.1"/>
    </source>
</evidence>
<dbReference type="SUPFAM" id="SSF51735">
    <property type="entry name" value="NAD(P)-binding Rossmann-fold domains"/>
    <property type="match status" value="1"/>
</dbReference>
<evidence type="ECO:0000256" key="1">
    <source>
        <dbReference type="ARBA" id="ARBA00008072"/>
    </source>
</evidence>
<dbReference type="Gene3D" id="3.90.180.10">
    <property type="entry name" value="Medium-chain alcohol dehydrogenases, catalytic domain"/>
    <property type="match status" value="1"/>
</dbReference>
<dbReference type="PANTHER" id="PTHR45348">
    <property type="entry name" value="HYPOTHETICAL OXIDOREDUCTASE (EUROFUNG)"/>
    <property type="match status" value="1"/>
</dbReference>
<dbReference type="STRING" id="29845.A0A1V6RM39"/>
<dbReference type="PANTHER" id="PTHR45348:SF2">
    <property type="entry name" value="ZINC-TYPE ALCOHOL DEHYDROGENASE-LIKE PROTEIN C2E1P3.01"/>
    <property type="match status" value="1"/>
</dbReference>
<keyword evidence="5" id="KW-1185">Reference proteome</keyword>
<dbReference type="InterPro" id="IPR047122">
    <property type="entry name" value="Trans-enoyl_RdTase-like"/>
</dbReference>
<dbReference type="Proteomes" id="UP000191518">
    <property type="component" value="Unassembled WGS sequence"/>
</dbReference>
<feature type="domain" description="Enoyl reductase (ER)" evidence="3">
    <location>
        <begin position="13"/>
        <end position="342"/>
    </location>
</feature>
<sequence length="573" mass="62945">MATHNTIIVQSQGQAAVTESPMPALPDDYVLVKTKAVSLNPTDWKHLDLEACTGTVMGCDYAGVVVAIGPAVKKSWRKGDRIAGFVHGCDTLNPQGGAFAEYVIAKGDLQMRIPDFMSFEAASTLGVGIITVGQNLYQSLDLQIPGEHDAHDNKESTDHQAGSILIYGGATATGSLAIKFAKLSGMHVITTCSEINRTFMYEWGADVVFDYHDTHIGDIIRQETDDSLEIVFDTISTTESASICAAAISSAGGVYNALHDIRCPRPDVDTHVSMAYDIIGEDYWLGGRKIAGNSKNLEFGVEWVQTVEQLLQSRHIHPHPYDVKPDGLIGIPNGLQLLRQGIENTFSGPYLCYTRTFNWKSEATAHALIDEFIEEEGPFDGVFCFSQGTAILVSYLLERVAEDCNKPLPFQFAILCSSTLPLAANSTYFHSLVESLDHEDEARIRSAEDDQIAQLTGPVQIVIGSLVKILDFTETITRQPRSFFLDRELSEIPWALHPDICSTRIPIPSLHVIGKEESGLRESSSIAQSFFQSKKKRVFEHSGGHDIPRSGLEVHQMLSAMEWVVSQSQLPTE</sequence>
<dbReference type="Pfam" id="PF08240">
    <property type="entry name" value="ADH_N"/>
    <property type="match status" value="1"/>
</dbReference>
<organism evidence="4 5">
    <name type="scientific">Penicillium vulpinum</name>
    <dbReference type="NCBI Taxonomy" id="29845"/>
    <lineage>
        <taxon>Eukaryota</taxon>
        <taxon>Fungi</taxon>
        <taxon>Dikarya</taxon>
        <taxon>Ascomycota</taxon>
        <taxon>Pezizomycotina</taxon>
        <taxon>Eurotiomycetes</taxon>
        <taxon>Eurotiomycetidae</taxon>
        <taxon>Eurotiales</taxon>
        <taxon>Aspergillaceae</taxon>
        <taxon>Penicillium</taxon>
    </lineage>
</organism>
<dbReference type="SMART" id="SM00829">
    <property type="entry name" value="PKS_ER"/>
    <property type="match status" value="1"/>
</dbReference>
<comment type="similarity">
    <text evidence="1">Belongs to the zinc-containing alcohol dehydrogenase family.</text>
</comment>
<gene>
    <name evidence="4" type="ORF">PENVUL_c039G00555</name>
</gene>
<dbReference type="Pfam" id="PF00107">
    <property type="entry name" value="ADH_zinc_N"/>
    <property type="match status" value="1"/>
</dbReference>
<dbReference type="InterPro" id="IPR013154">
    <property type="entry name" value="ADH-like_N"/>
</dbReference>
<reference evidence="5" key="1">
    <citation type="journal article" date="2017" name="Nat. Microbiol.">
        <title>Global analysis of biosynthetic gene clusters reveals vast potential of secondary metabolite production in Penicillium species.</title>
        <authorList>
            <person name="Nielsen J.C."/>
            <person name="Grijseels S."/>
            <person name="Prigent S."/>
            <person name="Ji B."/>
            <person name="Dainat J."/>
            <person name="Nielsen K.F."/>
            <person name="Frisvad J.C."/>
            <person name="Workman M."/>
            <person name="Nielsen J."/>
        </authorList>
    </citation>
    <scope>NUCLEOTIDE SEQUENCE [LARGE SCALE GENOMIC DNA]</scope>
    <source>
        <strain evidence="5">IBT 29486</strain>
    </source>
</reference>